<name>A0A149S6B3_GLUOY</name>
<sequence>MARFEPFRLSDDDRTDIVKGVSCALLLERHGYLLDKPESTRNALKYRAGKGETIIVNHEGRGWWDTGSDEKGDVFSLIQRLTPGLKFRDACRELGQLVGIEPKGAEYVRERQAKTPDVAPAERWQGKKELKSGTKVWAYLTEERCLPEWVLRRAIMTGCIRDGYHAAWFCHRDAVGAICGAELRGPDTKGICLSGTVKTLFRFQPGLARTVRRLVVSESAIDALSYAALDSERTRETLYCSTAGGMGPETVEALTAELAEMANDPAAVLVAATDNDDAGNRYAARLAELGREAGVRVIRRIPHGGYKDFNDALKTVVAAARAA</sequence>
<dbReference type="SUPFAM" id="SSF57783">
    <property type="entry name" value="Zinc beta-ribbon"/>
    <property type="match status" value="1"/>
</dbReference>
<accession>A0A149S6B3</accession>
<evidence type="ECO:0000259" key="1">
    <source>
        <dbReference type="Pfam" id="PF13154"/>
    </source>
</evidence>
<dbReference type="CDD" id="cd01029">
    <property type="entry name" value="TOPRIM_primases"/>
    <property type="match status" value="1"/>
</dbReference>
<evidence type="ECO:0000313" key="2">
    <source>
        <dbReference type="EMBL" id="KXV22274.1"/>
    </source>
</evidence>
<dbReference type="Proteomes" id="UP000075655">
    <property type="component" value="Unassembled WGS sequence"/>
</dbReference>
<reference evidence="2 3" key="1">
    <citation type="submission" date="2015-06" db="EMBL/GenBank/DDBJ databases">
        <title>Improved classification and identification of acetic acid bacteria using matrix-assisted laser desorption/ionization time-of-flight mass spectrometry; Gluconobacter nephelii and Gluconobacter uchimurae are later heterotypic synonyms of Gluconobacter japonicus and Gluconobacter oxydans, respectively.</title>
        <authorList>
            <person name="Li L."/>
            <person name="Cleenwerck I."/>
            <person name="De Vuyst L."/>
            <person name="Vandamme P."/>
        </authorList>
    </citation>
    <scope>NUCLEOTIDE SEQUENCE [LARGE SCALE GENOMIC DNA]</scope>
    <source>
        <strain evidence="2 3">LMG 1676</strain>
    </source>
</reference>
<feature type="domain" description="DUF3991" evidence="1">
    <location>
        <begin position="138"/>
        <end position="206"/>
    </location>
</feature>
<evidence type="ECO:0000313" key="3">
    <source>
        <dbReference type="Proteomes" id="UP000075655"/>
    </source>
</evidence>
<organism evidence="2 3">
    <name type="scientific">Gluconobacter oxydans</name>
    <name type="common">Gluconobacter suboxydans</name>
    <dbReference type="NCBI Taxonomy" id="442"/>
    <lineage>
        <taxon>Bacteria</taxon>
        <taxon>Pseudomonadati</taxon>
        <taxon>Pseudomonadota</taxon>
        <taxon>Alphaproteobacteria</taxon>
        <taxon>Acetobacterales</taxon>
        <taxon>Acetobacteraceae</taxon>
        <taxon>Gluconobacter</taxon>
    </lineage>
</organism>
<dbReference type="InterPro" id="IPR025054">
    <property type="entry name" value="DUF3991"/>
</dbReference>
<dbReference type="PIRSF" id="PIRSF036054">
    <property type="entry name" value="UCP036054"/>
    <property type="match status" value="1"/>
</dbReference>
<dbReference type="Pfam" id="PF13155">
    <property type="entry name" value="Toprim_2"/>
    <property type="match status" value="1"/>
</dbReference>
<dbReference type="GO" id="GO:0008270">
    <property type="term" value="F:zinc ion binding"/>
    <property type="evidence" value="ECO:0007669"/>
    <property type="project" value="InterPro"/>
</dbReference>
<dbReference type="RefSeq" id="WP_062499769.1">
    <property type="nucleotide sequence ID" value="NZ_LHZG01000100.1"/>
</dbReference>
<dbReference type="InterPro" id="IPR017041">
    <property type="entry name" value="UCP036054"/>
</dbReference>
<dbReference type="GO" id="GO:0006260">
    <property type="term" value="P:DNA replication"/>
    <property type="evidence" value="ECO:0007669"/>
    <property type="project" value="InterPro"/>
</dbReference>
<gene>
    <name evidence="2" type="ORF">AD934_01615</name>
</gene>
<protein>
    <recommendedName>
        <fullName evidence="1">DUF3991 domain-containing protein</fullName>
    </recommendedName>
</protein>
<dbReference type="InterPro" id="IPR036977">
    <property type="entry name" value="DNA_primase_Znf_CHC2"/>
</dbReference>
<dbReference type="EMBL" id="LHZG01000100">
    <property type="protein sequence ID" value="KXV22274.1"/>
    <property type="molecule type" value="Genomic_DNA"/>
</dbReference>
<proteinExistence type="predicted"/>
<dbReference type="Gene3D" id="3.40.1360.10">
    <property type="match status" value="1"/>
</dbReference>
<comment type="caution">
    <text evidence="2">The sequence shown here is derived from an EMBL/GenBank/DDBJ whole genome shotgun (WGS) entry which is preliminary data.</text>
</comment>
<dbReference type="Gene3D" id="3.90.580.10">
    <property type="entry name" value="Zinc finger, CHC2-type domain"/>
    <property type="match status" value="1"/>
</dbReference>
<dbReference type="InterPro" id="IPR034154">
    <property type="entry name" value="TOPRIM_DnaG/twinkle"/>
</dbReference>
<dbReference type="GO" id="GO:0003677">
    <property type="term" value="F:DNA binding"/>
    <property type="evidence" value="ECO:0007669"/>
    <property type="project" value="InterPro"/>
</dbReference>
<dbReference type="AlphaFoldDB" id="A0A149S6B3"/>
<dbReference type="PATRIC" id="fig|442.8.peg.883"/>
<dbReference type="Pfam" id="PF13154">
    <property type="entry name" value="DUF3991"/>
    <property type="match status" value="1"/>
</dbReference>